<dbReference type="InterPro" id="IPR023873">
    <property type="entry name" value="FeFe-hyd_GTPase_HydF"/>
</dbReference>
<evidence type="ECO:0000313" key="7">
    <source>
        <dbReference type="Proteomes" id="UP000218387"/>
    </source>
</evidence>
<dbReference type="Gene3D" id="3.40.50.11410">
    <property type="match status" value="1"/>
</dbReference>
<evidence type="ECO:0000313" key="6">
    <source>
        <dbReference type="EMBL" id="QCT71144.1"/>
    </source>
</evidence>
<evidence type="ECO:0000259" key="5">
    <source>
        <dbReference type="Pfam" id="PF18133"/>
    </source>
</evidence>
<dbReference type="Pfam" id="PF18133">
    <property type="entry name" value="HydF_tetramer"/>
    <property type="match status" value="1"/>
</dbReference>
<gene>
    <name evidence="6" type="primary">hydF</name>
    <name evidence="6" type="ORF">CPZ25_007330</name>
</gene>
<accession>A0A4P9C718</accession>
<dbReference type="InterPro" id="IPR041606">
    <property type="entry name" value="HydF_dimer"/>
</dbReference>
<evidence type="ECO:0000256" key="2">
    <source>
        <dbReference type="ARBA" id="ARBA00023134"/>
    </source>
</evidence>
<dbReference type="InterPro" id="IPR027417">
    <property type="entry name" value="P-loop_NTPase"/>
</dbReference>
<evidence type="ECO:0000256" key="1">
    <source>
        <dbReference type="ARBA" id="ARBA00022741"/>
    </source>
</evidence>
<proteinExistence type="predicted"/>
<reference evidence="6 7" key="1">
    <citation type="submission" date="2018-05" db="EMBL/GenBank/DDBJ databases">
        <title>Genome comparison of Eubacterium sp.</title>
        <authorList>
            <person name="Feng Y."/>
            <person name="Sanchez-Andrea I."/>
            <person name="Stams A.J.M."/>
            <person name="De Vos W.M."/>
        </authorList>
    </citation>
    <scope>NUCLEOTIDE SEQUENCE [LARGE SCALE GENOMIC DNA]</scope>
    <source>
        <strain evidence="6 7">YI</strain>
    </source>
</reference>
<evidence type="ECO:0000259" key="3">
    <source>
        <dbReference type="Pfam" id="PF01926"/>
    </source>
</evidence>
<dbReference type="PANTHER" id="PTHR42714">
    <property type="entry name" value="TRNA MODIFICATION GTPASE GTPBP3"/>
    <property type="match status" value="1"/>
</dbReference>
<dbReference type="Proteomes" id="UP000218387">
    <property type="component" value="Chromosome"/>
</dbReference>
<sequence>MSLTSTPRSNRLHIGIYGKRNSGKSSLINALTGQKIALVSDVAGTTADPVYKYMEIHGIGPCMFIDTAGFDDVGELGEMRVGQTRKAMDKTDIALVVWGDTQTEEEYDWIDAFKKRNTPVIPVINKSDILTDIEPLALEIKARLGVPPLIVSAKTREGMDHIREALIRSLPKDYEAESITGNLCSDSDLVMLIMPQDTQAPKGRLILPQVQTIRELLDKKCIVHSATADRFDEAIACLANPPKLIITDSQVFKTVYDKKPPESKLTSFSVLFAAYKGDLDYFVEGSKALDHLTESSRILIAEACTHAPLEEDIGREKIPNMLRKRVGKGLSVDVVAGNDFPQDLTPYDLVIHCGGCMFNRKHVLSRVERARSQGVPMCNYGVTIAHLSGILDKIDLV</sequence>
<dbReference type="PANTHER" id="PTHR42714:SF6">
    <property type="entry name" value="TRANSLATION INITIATION FACTOR IF-2"/>
    <property type="match status" value="1"/>
</dbReference>
<dbReference type="InterPro" id="IPR040644">
    <property type="entry name" value="HydF_tetramer"/>
</dbReference>
<dbReference type="GO" id="GO:0030488">
    <property type="term" value="P:tRNA methylation"/>
    <property type="evidence" value="ECO:0007669"/>
    <property type="project" value="TreeGrafter"/>
</dbReference>
<dbReference type="Pfam" id="PF18128">
    <property type="entry name" value="HydF_dimer"/>
    <property type="match status" value="1"/>
</dbReference>
<dbReference type="Pfam" id="PF01926">
    <property type="entry name" value="MMR_HSR1"/>
    <property type="match status" value="1"/>
</dbReference>
<protein>
    <submittedName>
        <fullName evidence="6">[FeFe] hydrogenase H-cluster maturation GTPase HydF</fullName>
    </submittedName>
</protein>
<dbReference type="NCBIfam" id="TIGR00231">
    <property type="entry name" value="small_GTP"/>
    <property type="match status" value="1"/>
</dbReference>
<dbReference type="InterPro" id="IPR006073">
    <property type="entry name" value="GTP-bd"/>
</dbReference>
<dbReference type="RefSeq" id="WP_096920652.1">
    <property type="nucleotide sequence ID" value="NZ_CABJDW020000003.1"/>
</dbReference>
<dbReference type="Gene3D" id="3.40.50.11420">
    <property type="match status" value="1"/>
</dbReference>
<feature type="domain" description="G" evidence="3">
    <location>
        <begin position="13"/>
        <end position="126"/>
    </location>
</feature>
<keyword evidence="7" id="KW-1185">Reference proteome</keyword>
<dbReference type="Gene3D" id="3.40.50.300">
    <property type="entry name" value="P-loop containing nucleotide triphosphate hydrolases"/>
    <property type="match status" value="1"/>
</dbReference>
<dbReference type="GO" id="GO:0005737">
    <property type="term" value="C:cytoplasm"/>
    <property type="evidence" value="ECO:0007669"/>
    <property type="project" value="TreeGrafter"/>
</dbReference>
<dbReference type="InterPro" id="IPR005225">
    <property type="entry name" value="Small_GTP-bd"/>
</dbReference>
<evidence type="ECO:0000259" key="4">
    <source>
        <dbReference type="Pfam" id="PF18128"/>
    </source>
</evidence>
<organism evidence="6 7">
    <name type="scientific">Eubacterium maltosivorans</name>
    <dbReference type="NCBI Taxonomy" id="2041044"/>
    <lineage>
        <taxon>Bacteria</taxon>
        <taxon>Bacillati</taxon>
        <taxon>Bacillota</taxon>
        <taxon>Clostridia</taxon>
        <taxon>Eubacteriales</taxon>
        <taxon>Eubacteriaceae</taxon>
        <taxon>Eubacterium</taxon>
    </lineage>
</organism>
<feature type="domain" description="Hydrogen maturase F dimerization" evidence="4">
    <location>
        <begin position="181"/>
        <end position="277"/>
    </location>
</feature>
<feature type="domain" description="Hydrogen maturase F tetramerization" evidence="5">
    <location>
        <begin position="281"/>
        <end position="393"/>
    </location>
</feature>
<dbReference type="SUPFAM" id="SSF52540">
    <property type="entry name" value="P-loop containing nucleoside triphosphate hydrolases"/>
    <property type="match status" value="1"/>
</dbReference>
<keyword evidence="1" id="KW-0547">Nucleotide-binding</keyword>
<dbReference type="EMBL" id="CP029487">
    <property type="protein sequence ID" value="QCT71144.1"/>
    <property type="molecule type" value="Genomic_DNA"/>
</dbReference>
<dbReference type="AlphaFoldDB" id="A0A4P9C718"/>
<dbReference type="GO" id="GO:0002098">
    <property type="term" value="P:tRNA wobble uridine modification"/>
    <property type="evidence" value="ECO:0007669"/>
    <property type="project" value="TreeGrafter"/>
</dbReference>
<dbReference type="CDD" id="cd00880">
    <property type="entry name" value="Era_like"/>
    <property type="match status" value="1"/>
</dbReference>
<keyword evidence="2" id="KW-0342">GTP-binding</keyword>
<dbReference type="GO" id="GO:0005525">
    <property type="term" value="F:GTP binding"/>
    <property type="evidence" value="ECO:0007669"/>
    <property type="project" value="UniProtKB-KW"/>
</dbReference>
<dbReference type="KEGG" id="emt:CPZ25_007330"/>
<dbReference type="NCBIfam" id="TIGR03918">
    <property type="entry name" value="GTP_HydF"/>
    <property type="match status" value="1"/>
</dbReference>
<name>A0A4P9C718_EUBML</name>